<dbReference type="CDD" id="cd02440">
    <property type="entry name" value="AdoMet_MTases"/>
    <property type="match status" value="1"/>
</dbReference>
<dbReference type="SUPFAM" id="SSF53335">
    <property type="entry name" value="S-adenosyl-L-methionine-dependent methyltransferases"/>
    <property type="match status" value="1"/>
</dbReference>
<dbReference type="InterPro" id="IPR013216">
    <property type="entry name" value="Methyltransf_11"/>
</dbReference>
<sequence>MVRSMPFDLYIPATGRHFDEAAYLAANPDVAAAVAAGHVRSGRKHFDGFGHREDRRMVNVRADLRAARARKMQRLRPLFRSDMPCLWNDGKADFLTPELREATGIVATDAVSSHGYDQSGVDLIARYPDGLVLDCGAGSRQTYYENVVNYEIVDYLSTDVLGVGEALPFLDDSFDGVLSIVVLEHVRDPFTCAREIARVLKPGGTLYCCVPFLQPYHGFPHHYFNPTPQGARRLFEDMLEVERVEVIESTHPIWALQWILNSWRDGLSSPVREEFSAMTVEQLLRAPAEQVGLPFCRGLSQEKQLELACATVLTARKPLR</sequence>
<dbReference type="Gene3D" id="3.40.50.150">
    <property type="entry name" value="Vaccinia Virus protein VP39"/>
    <property type="match status" value="1"/>
</dbReference>
<dbReference type="InterPro" id="IPR029063">
    <property type="entry name" value="SAM-dependent_MTases_sf"/>
</dbReference>
<dbReference type="Proteomes" id="UP001055101">
    <property type="component" value="Unassembled WGS sequence"/>
</dbReference>
<reference evidence="2" key="2">
    <citation type="submission" date="2021-08" db="EMBL/GenBank/DDBJ databases">
        <authorList>
            <person name="Tani A."/>
            <person name="Ola A."/>
            <person name="Ogura Y."/>
            <person name="Katsura K."/>
            <person name="Hayashi T."/>
        </authorList>
    </citation>
    <scope>NUCLEOTIDE SEQUENCE</scope>
    <source>
        <strain evidence="2">DSM 23674</strain>
    </source>
</reference>
<accession>A0ABQ4TQW9</accession>
<organism evidence="2 3">
    <name type="scientific">Methylobacterium thuringiense</name>
    <dbReference type="NCBI Taxonomy" id="1003091"/>
    <lineage>
        <taxon>Bacteria</taxon>
        <taxon>Pseudomonadati</taxon>
        <taxon>Pseudomonadota</taxon>
        <taxon>Alphaproteobacteria</taxon>
        <taxon>Hyphomicrobiales</taxon>
        <taxon>Methylobacteriaceae</taxon>
        <taxon>Methylobacterium</taxon>
    </lineage>
</organism>
<feature type="domain" description="Methyltransferase type 11" evidence="1">
    <location>
        <begin position="160"/>
        <end position="208"/>
    </location>
</feature>
<keyword evidence="3" id="KW-1185">Reference proteome</keyword>
<protein>
    <recommendedName>
        <fullName evidence="1">Methyltransferase type 11 domain-containing protein</fullName>
    </recommendedName>
</protein>
<dbReference type="EMBL" id="BPRA01000014">
    <property type="protein sequence ID" value="GJE56445.1"/>
    <property type="molecule type" value="Genomic_DNA"/>
</dbReference>
<reference evidence="2" key="1">
    <citation type="journal article" date="2021" name="Front. Microbiol.">
        <title>Comprehensive Comparative Genomics and Phenotyping of Methylobacterium Species.</title>
        <authorList>
            <person name="Alessa O."/>
            <person name="Ogura Y."/>
            <person name="Fujitani Y."/>
            <person name="Takami H."/>
            <person name="Hayashi T."/>
            <person name="Sahin N."/>
            <person name="Tani A."/>
        </authorList>
    </citation>
    <scope>NUCLEOTIDE SEQUENCE</scope>
    <source>
        <strain evidence="2">DSM 23674</strain>
    </source>
</reference>
<evidence type="ECO:0000259" key="1">
    <source>
        <dbReference type="Pfam" id="PF08241"/>
    </source>
</evidence>
<evidence type="ECO:0000313" key="2">
    <source>
        <dbReference type="EMBL" id="GJE56445.1"/>
    </source>
</evidence>
<gene>
    <name evidence="2" type="ORF">EKPJFOCH_2950</name>
</gene>
<comment type="caution">
    <text evidence="2">The sequence shown here is derived from an EMBL/GenBank/DDBJ whole genome shotgun (WGS) entry which is preliminary data.</text>
</comment>
<dbReference type="Pfam" id="PF08241">
    <property type="entry name" value="Methyltransf_11"/>
    <property type="match status" value="1"/>
</dbReference>
<dbReference type="RefSeq" id="WP_147820429.1">
    <property type="nucleotide sequence ID" value="NZ_BPRA01000014.1"/>
</dbReference>
<name>A0ABQ4TQW9_9HYPH</name>
<proteinExistence type="predicted"/>
<evidence type="ECO:0000313" key="3">
    <source>
        <dbReference type="Proteomes" id="UP001055101"/>
    </source>
</evidence>